<organism evidence="2 3">
    <name type="scientific">Paenibacillus cucumis</name>
    <name type="common">ex Kampfer et al. 2016</name>
    <dbReference type="NCBI Taxonomy" id="1776858"/>
    <lineage>
        <taxon>Bacteria</taxon>
        <taxon>Bacillati</taxon>
        <taxon>Bacillota</taxon>
        <taxon>Bacilli</taxon>
        <taxon>Bacillales</taxon>
        <taxon>Paenibacillaceae</taxon>
        <taxon>Paenibacillus</taxon>
    </lineage>
</organism>
<reference evidence="2 3" key="1">
    <citation type="submission" date="2020-08" db="EMBL/GenBank/DDBJ databases">
        <title>Fungal Genomes of the International Space Station.</title>
        <authorList>
            <person name="Seuylemezian A."/>
            <person name="Singh N.K."/>
            <person name="Wood J."/>
            <person name="Venkateswaran K."/>
        </authorList>
    </citation>
    <scope>NUCLEOTIDE SEQUENCE [LARGE SCALE GENOMIC DNA]</scope>
    <source>
        <strain evidence="2 3">S/N-304-OC-R4</strain>
    </source>
</reference>
<feature type="transmembrane region" description="Helical" evidence="1">
    <location>
        <begin position="95"/>
        <end position="122"/>
    </location>
</feature>
<protein>
    <submittedName>
        <fullName evidence="2">ABC-2 family transporter protein</fullName>
    </submittedName>
</protein>
<feature type="transmembrane region" description="Helical" evidence="1">
    <location>
        <begin position="53"/>
        <end position="75"/>
    </location>
</feature>
<keyword evidence="1" id="KW-1133">Transmembrane helix</keyword>
<keyword evidence="1" id="KW-0812">Transmembrane</keyword>
<keyword evidence="3" id="KW-1185">Reference proteome</keyword>
<sequence>MFMKSTIKAEYQYKTNFFFGLFANLYTYFLTYMSIWILTHKFSVIDGWNYNELVFLTALNLFTYAIAITVLYHYVSGLENYLLEGRFDRILVRPINPIISLIFDGFAWMGIGQLLVSSVFLINSMLALDIHWTAYKIIVFVFCLIGGVLIQGAALMIFGTLSFWVKKSYSLSVILFYNLKTFINYPLTIFGPFIRNVLTFVLPWALINYYPAVFVLGKQDELSMGYLLTPIVGTLMMIGAILLTQIGVKKYNSTGS</sequence>
<keyword evidence="1" id="KW-0472">Membrane</keyword>
<accession>A0ABS7KP09</accession>
<evidence type="ECO:0000313" key="3">
    <source>
        <dbReference type="Proteomes" id="UP000706031"/>
    </source>
</evidence>
<feature type="transmembrane region" description="Helical" evidence="1">
    <location>
        <begin position="134"/>
        <end position="164"/>
    </location>
</feature>
<dbReference type="Pfam" id="PF06182">
    <property type="entry name" value="ABC2_membrane_6"/>
    <property type="match status" value="1"/>
</dbReference>
<feature type="transmembrane region" description="Helical" evidence="1">
    <location>
        <begin position="16"/>
        <end position="38"/>
    </location>
</feature>
<dbReference type="PANTHER" id="PTHR36833">
    <property type="entry name" value="SLR0610 PROTEIN-RELATED"/>
    <property type="match status" value="1"/>
</dbReference>
<name>A0ABS7KP09_9BACL</name>
<proteinExistence type="predicted"/>
<dbReference type="Proteomes" id="UP000706031">
    <property type="component" value="Unassembled WGS sequence"/>
</dbReference>
<dbReference type="EMBL" id="JACLIC010000039">
    <property type="protein sequence ID" value="MBY0205907.1"/>
    <property type="molecule type" value="Genomic_DNA"/>
</dbReference>
<evidence type="ECO:0000313" key="2">
    <source>
        <dbReference type="EMBL" id="MBY0205907.1"/>
    </source>
</evidence>
<comment type="caution">
    <text evidence="2">The sequence shown here is derived from an EMBL/GenBank/DDBJ whole genome shotgun (WGS) entry which is preliminary data.</text>
</comment>
<gene>
    <name evidence="2" type="ORF">H7T88_22110</name>
</gene>
<feature type="transmembrane region" description="Helical" evidence="1">
    <location>
        <begin position="227"/>
        <end position="248"/>
    </location>
</feature>
<dbReference type="PANTHER" id="PTHR36833:SF1">
    <property type="entry name" value="INTEGRAL MEMBRANE TRANSPORT PROTEIN"/>
    <property type="match status" value="1"/>
</dbReference>
<dbReference type="InterPro" id="IPR010390">
    <property type="entry name" value="ABC-2_transporter-like"/>
</dbReference>
<evidence type="ECO:0000256" key="1">
    <source>
        <dbReference type="SAM" id="Phobius"/>
    </source>
</evidence>